<feature type="non-terminal residue" evidence="9">
    <location>
        <position position="474"/>
    </location>
</feature>
<dbReference type="AlphaFoldDB" id="A0A1Y2G1I6"/>
<accession>A0A1Y2G1I6</accession>
<feature type="transmembrane region" description="Helical" evidence="7">
    <location>
        <begin position="105"/>
        <end position="125"/>
    </location>
</feature>
<evidence type="ECO:0000256" key="5">
    <source>
        <dbReference type="ARBA" id="ARBA00022989"/>
    </source>
</evidence>
<evidence type="ECO:0000313" key="9">
    <source>
        <dbReference type="EMBL" id="ORY90756.1"/>
    </source>
</evidence>
<comment type="similarity">
    <text evidence="2">Belongs to the major facilitator superfamily. Sugar transporter (TC 2.A.1.1) family.</text>
</comment>
<evidence type="ECO:0000256" key="2">
    <source>
        <dbReference type="ARBA" id="ARBA00010992"/>
    </source>
</evidence>
<feature type="transmembrane region" description="Helical" evidence="7">
    <location>
        <begin position="76"/>
        <end position="98"/>
    </location>
</feature>
<dbReference type="InterPro" id="IPR036259">
    <property type="entry name" value="MFS_trans_sf"/>
</dbReference>
<feature type="transmembrane region" description="Helical" evidence="7">
    <location>
        <begin position="284"/>
        <end position="306"/>
    </location>
</feature>
<evidence type="ECO:0000256" key="3">
    <source>
        <dbReference type="ARBA" id="ARBA00022448"/>
    </source>
</evidence>
<evidence type="ECO:0000256" key="1">
    <source>
        <dbReference type="ARBA" id="ARBA00004141"/>
    </source>
</evidence>
<dbReference type="InterPro" id="IPR005829">
    <property type="entry name" value="Sugar_transporter_CS"/>
</dbReference>
<dbReference type="Gene3D" id="1.20.1250.20">
    <property type="entry name" value="MFS general substrate transporter like domains"/>
    <property type="match status" value="1"/>
</dbReference>
<evidence type="ECO:0000256" key="6">
    <source>
        <dbReference type="ARBA" id="ARBA00023136"/>
    </source>
</evidence>
<reference evidence="9 10" key="1">
    <citation type="submission" date="2016-07" db="EMBL/GenBank/DDBJ databases">
        <title>Pervasive Adenine N6-methylation of Active Genes in Fungi.</title>
        <authorList>
            <consortium name="DOE Joint Genome Institute"/>
            <person name="Mondo S.J."/>
            <person name="Dannebaum R.O."/>
            <person name="Kuo R.C."/>
            <person name="Labutti K."/>
            <person name="Haridas S."/>
            <person name="Kuo A."/>
            <person name="Salamov A."/>
            <person name="Ahrendt S.R."/>
            <person name="Lipzen A."/>
            <person name="Sullivan W."/>
            <person name="Andreopoulos W.B."/>
            <person name="Clum A."/>
            <person name="Lindquist E."/>
            <person name="Daum C."/>
            <person name="Ramamoorthy G.K."/>
            <person name="Gryganskyi A."/>
            <person name="Culley D."/>
            <person name="Magnuson J.K."/>
            <person name="James T.Y."/>
            <person name="O'Malley M.A."/>
            <person name="Stajich J.E."/>
            <person name="Spatafora J.W."/>
            <person name="Visel A."/>
            <person name="Grigoriev I.V."/>
        </authorList>
    </citation>
    <scope>NUCLEOTIDE SEQUENCE [LARGE SCALE GENOMIC DNA]</scope>
    <source>
        <strain evidence="9 10">62-1032</strain>
    </source>
</reference>
<name>A0A1Y2G1I6_9BASI</name>
<dbReference type="PROSITE" id="PS50850">
    <property type="entry name" value="MFS"/>
    <property type="match status" value="1"/>
</dbReference>
<evidence type="ECO:0000256" key="4">
    <source>
        <dbReference type="ARBA" id="ARBA00022692"/>
    </source>
</evidence>
<dbReference type="Proteomes" id="UP000193467">
    <property type="component" value="Unassembled WGS sequence"/>
</dbReference>
<keyword evidence="5 7" id="KW-1133">Transmembrane helix</keyword>
<keyword evidence="6 7" id="KW-0472">Membrane</keyword>
<dbReference type="PANTHER" id="PTHR48022">
    <property type="entry name" value="PLASTIDIC GLUCOSE TRANSPORTER 4"/>
    <property type="match status" value="1"/>
</dbReference>
<keyword evidence="4 7" id="KW-0812">Transmembrane</keyword>
<feature type="transmembrane region" description="Helical" evidence="7">
    <location>
        <begin position="36"/>
        <end position="56"/>
    </location>
</feature>
<dbReference type="EMBL" id="MCGR01000003">
    <property type="protein sequence ID" value="ORY90756.1"/>
    <property type="molecule type" value="Genomic_DNA"/>
</dbReference>
<evidence type="ECO:0000313" key="10">
    <source>
        <dbReference type="Proteomes" id="UP000193467"/>
    </source>
</evidence>
<dbReference type="InterPro" id="IPR005828">
    <property type="entry name" value="MFS_sugar_transport-like"/>
</dbReference>
<dbReference type="SUPFAM" id="SSF103473">
    <property type="entry name" value="MFS general substrate transporter"/>
    <property type="match status" value="1"/>
</dbReference>
<feature type="transmembrane region" description="Helical" evidence="7">
    <location>
        <begin position="165"/>
        <end position="187"/>
    </location>
</feature>
<feature type="domain" description="Major facilitator superfamily (MFS) profile" evidence="8">
    <location>
        <begin position="37"/>
        <end position="473"/>
    </location>
</feature>
<dbReference type="Pfam" id="PF00083">
    <property type="entry name" value="Sugar_tr"/>
    <property type="match status" value="1"/>
</dbReference>
<feature type="transmembrane region" description="Helical" evidence="7">
    <location>
        <begin position="326"/>
        <end position="343"/>
    </location>
</feature>
<dbReference type="FunFam" id="1.20.1250.20:FF:000134">
    <property type="entry name" value="MFS sugar transporter protein"/>
    <property type="match status" value="1"/>
</dbReference>
<feature type="transmembrane region" description="Helical" evidence="7">
    <location>
        <begin position="199"/>
        <end position="216"/>
    </location>
</feature>
<feature type="transmembrane region" description="Helical" evidence="7">
    <location>
        <begin position="131"/>
        <end position="153"/>
    </location>
</feature>
<dbReference type="PANTHER" id="PTHR48022:SF52">
    <property type="entry name" value="SUGAR TRANSPORTER, PUTATIVE-RELATED"/>
    <property type="match status" value="1"/>
</dbReference>
<dbReference type="GO" id="GO:0005351">
    <property type="term" value="F:carbohydrate:proton symporter activity"/>
    <property type="evidence" value="ECO:0007669"/>
    <property type="project" value="TreeGrafter"/>
</dbReference>
<feature type="transmembrane region" description="Helical" evidence="7">
    <location>
        <begin position="450"/>
        <end position="470"/>
    </location>
</feature>
<dbReference type="InterPro" id="IPR020846">
    <property type="entry name" value="MFS_dom"/>
</dbReference>
<evidence type="ECO:0000259" key="8">
    <source>
        <dbReference type="PROSITE" id="PS50850"/>
    </source>
</evidence>
<feature type="transmembrane region" description="Helical" evidence="7">
    <location>
        <begin position="350"/>
        <end position="374"/>
    </location>
</feature>
<comment type="subcellular location">
    <subcellularLocation>
        <location evidence="1">Membrane</location>
        <topology evidence="1">Multi-pass membrane protein</topology>
    </subcellularLocation>
</comment>
<dbReference type="PROSITE" id="PS00216">
    <property type="entry name" value="SUGAR_TRANSPORT_1"/>
    <property type="match status" value="2"/>
</dbReference>
<dbReference type="GO" id="GO:0016020">
    <property type="term" value="C:membrane"/>
    <property type="evidence" value="ECO:0007669"/>
    <property type="project" value="UniProtKB-SubCell"/>
</dbReference>
<keyword evidence="3" id="KW-0813">Transport</keyword>
<feature type="transmembrane region" description="Helical" evidence="7">
    <location>
        <begin position="380"/>
        <end position="399"/>
    </location>
</feature>
<sequence>MVSVAKPSKTPPVYAAWENNTNPVWYKDPGLRKNTLFIVFLYLGTFVTGYDASYLNGLQAMPQWLEYFGNPTGSKLGLINACKYFPVLLIAPLVALCVDKLGRRPAIWLGCTVITAGGFIGAFATGLPMLYVGRVIVGAGNSFSNIGCVCLLNEITHPRLRSISSALYLTTFYVGSIASSWITFGTLKWDSEWSWRLPTLFQAFGPMILFVCTFFIPESPRWLIANGRPEQAQAILSRLHANGAERDELVDNEMHEIQSAIEREKQTGSSWASLFSTPGNRRRVAVILIVATGSQWNGIGILSYYLSPVLRLAGITNPTELAGINGGLAVFNLFIAMISATLVERVGRRPLWIVSTAGMLVGYIVITGISGAFAEHGGKATGLAVVPLIFITYGFYDIAWSPLSYSYPIEVLPFSIRAKGMTLFVWTQQLSLAFNQWVNPVALKAIAWKYYFVYLATLVIYLTLILWLFVETRC</sequence>
<dbReference type="OrthoDB" id="6133115at2759"/>
<organism evidence="9 10">
    <name type="scientific">Leucosporidium creatinivorum</name>
    <dbReference type="NCBI Taxonomy" id="106004"/>
    <lineage>
        <taxon>Eukaryota</taxon>
        <taxon>Fungi</taxon>
        <taxon>Dikarya</taxon>
        <taxon>Basidiomycota</taxon>
        <taxon>Pucciniomycotina</taxon>
        <taxon>Microbotryomycetes</taxon>
        <taxon>Leucosporidiales</taxon>
        <taxon>Leucosporidium</taxon>
    </lineage>
</organism>
<protein>
    <submittedName>
        <fullName evidence="9">General substrate transporter</fullName>
    </submittedName>
</protein>
<comment type="caution">
    <text evidence="9">The sequence shown here is derived from an EMBL/GenBank/DDBJ whole genome shotgun (WGS) entry which is preliminary data.</text>
</comment>
<gene>
    <name evidence="9" type="ORF">BCR35DRAFT_286976</name>
</gene>
<keyword evidence="10" id="KW-1185">Reference proteome</keyword>
<proteinExistence type="inferred from homology"/>
<evidence type="ECO:0000256" key="7">
    <source>
        <dbReference type="SAM" id="Phobius"/>
    </source>
</evidence>
<dbReference type="InterPro" id="IPR050360">
    <property type="entry name" value="MFS_Sugar_Transporters"/>
</dbReference>
<dbReference type="InParanoid" id="A0A1Y2G1I6"/>